<comment type="pathway">
    <text evidence="5">Amino-sugar metabolism; N-acetylneuraminate metabolism.</text>
</comment>
<evidence type="ECO:0000256" key="3">
    <source>
        <dbReference type="ARBA" id="ARBA00001946"/>
    </source>
</evidence>
<dbReference type="NCBIfam" id="NF003952">
    <property type="entry name" value="PRK05450.1-5"/>
    <property type="match status" value="1"/>
</dbReference>
<dbReference type="Gene3D" id="3.90.550.10">
    <property type="entry name" value="Spore Coat Polysaccharide Biosynthesis Protein SpsA, Chain A"/>
    <property type="match status" value="1"/>
</dbReference>
<dbReference type="SUPFAM" id="SSF56784">
    <property type="entry name" value="HAD-like"/>
    <property type="match status" value="1"/>
</dbReference>
<dbReference type="GO" id="GO:0005829">
    <property type="term" value="C:cytosol"/>
    <property type="evidence" value="ECO:0007669"/>
    <property type="project" value="TreeGrafter"/>
</dbReference>
<dbReference type="InterPro" id="IPR006549">
    <property type="entry name" value="HAD-SF_hydro_IIIA"/>
</dbReference>
<dbReference type="NCBIfam" id="NF009905">
    <property type="entry name" value="PRK13368.1"/>
    <property type="match status" value="1"/>
</dbReference>
<dbReference type="FunFam" id="3.40.50.1000:FF:000029">
    <property type="entry name" value="3-deoxy-D-manno-octulosonate 8-phosphate phosphatase KdsC"/>
    <property type="match status" value="1"/>
</dbReference>
<comment type="similarity">
    <text evidence="7">Belongs to the CMP-NeuNAc synthase family.</text>
</comment>
<evidence type="ECO:0000256" key="5">
    <source>
        <dbReference type="ARBA" id="ARBA00005141"/>
    </source>
</evidence>
<organism evidence="16">
    <name type="scientific">Herbaspirillum huttiense subsp. nephrolepidis</name>
    <dbReference type="NCBI Taxonomy" id="3075126"/>
    <lineage>
        <taxon>Bacteria</taxon>
        <taxon>Pseudomonadati</taxon>
        <taxon>Pseudomonadota</taxon>
        <taxon>Betaproteobacteria</taxon>
        <taxon>Burkholderiales</taxon>
        <taxon>Oxalobacteraceae</taxon>
        <taxon>Herbaspirillum</taxon>
    </lineage>
</organism>
<dbReference type="NCBIfam" id="TIGR01670">
    <property type="entry name" value="KdsC-phosphatas"/>
    <property type="match status" value="1"/>
</dbReference>
<sequence>MRCIAVIPARFGSSRLPGKPLADILGKPMIQHVYERVKSIEELNDVVVATDDERILTAVTAFGGKALLTSPDHPSGTDRLREVMQHHPADLYLNVQGDEPLVNPVHLRSLLQAMLAAPQLQAGTLCHPISASEAENPNTVKVVRNRAGDALYFSRARIPFERESTGKTRYFKHIGVYAYRADLLAAFPGLPPSELEGSEMLEQLRIMDAGWQIRVIEVDHAAPGVDTPACLERVRALMSGQPDPTLKAGSLADIRLVITDIDGVLTDGGIWYDDSGECLKRFHVRDGMGIKMLQEAGINVAVISGRDSATLRRRLADLGITVFHLGAKDKAAACKAIMDHHQVGPDATAMIGDDSIDLPGFAACGWPVAVGDAPDYVKRHARVVLIKAGGQGAFREFSDSILNAQNRSAIYDSVAGYAQAMSRMTQ</sequence>
<keyword evidence="14 15" id="KW-0448">Lipopolysaccharide biosynthesis</keyword>
<keyword evidence="15" id="KW-0963">Cytoplasm</keyword>
<dbReference type="GO" id="GO:0046872">
    <property type="term" value="F:metal ion binding"/>
    <property type="evidence" value="ECO:0007669"/>
    <property type="project" value="UniProtKB-KW"/>
</dbReference>
<dbReference type="NCBIfam" id="NF003950">
    <property type="entry name" value="PRK05450.1-3"/>
    <property type="match status" value="1"/>
</dbReference>
<evidence type="ECO:0000256" key="4">
    <source>
        <dbReference type="ARBA" id="ARBA00004370"/>
    </source>
</evidence>
<comment type="subunit">
    <text evidence="8">Homotetramer.</text>
</comment>
<comment type="caution">
    <text evidence="16">The sequence shown here is derived from an EMBL/GenBank/DDBJ whole genome shotgun (WGS) entry which is preliminary data.</text>
</comment>
<dbReference type="CDD" id="cd02517">
    <property type="entry name" value="CMP-KDO-Synthetase"/>
    <property type="match status" value="1"/>
</dbReference>
<keyword evidence="12" id="KW-0378">Hydrolase</keyword>
<dbReference type="InterPro" id="IPR029044">
    <property type="entry name" value="Nucleotide-diphossugar_trans"/>
</dbReference>
<dbReference type="InterPro" id="IPR036412">
    <property type="entry name" value="HAD-like_sf"/>
</dbReference>
<dbReference type="Pfam" id="PF02348">
    <property type="entry name" value="CTP_transf_3"/>
    <property type="match status" value="1"/>
</dbReference>
<comment type="cofactor">
    <cofactor evidence="3">
        <name>Mg(2+)</name>
        <dbReference type="ChEBI" id="CHEBI:18420"/>
    </cofactor>
</comment>
<dbReference type="SFLD" id="SFLDG01136">
    <property type="entry name" value="C1.6:_Phosphoserine_Phosphatas"/>
    <property type="match status" value="1"/>
</dbReference>
<dbReference type="InterPro" id="IPR003329">
    <property type="entry name" value="Cytidylyl_trans"/>
</dbReference>
<evidence type="ECO:0000256" key="9">
    <source>
        <dbReference type="ARBA" id="ARBA00022679"/>
    </source>
</evidence>
<comment type="subcellular location">
    <subcellularLocation>
        <location evidence="15">Cytoplasm</location>
    </subcellularLocation>
    <subcellularLocation>
        <location evidence="4">Membrane</location>
    </subcellularLocation>
</comment>
<dbReference type="SFLD" id="SFLDG01138">
    <property type="entry name" value="C1.6.2:_Deoxy-d-mannose-octulo"/>
    <property type="match status" value="1"/>
</dbReference>
<accession>A0AAE4K2V5</accession>
<evidence type="ECO:0000256" key="13">
    <source>
        <dbReference type="ARBA" id="ARBA00022842"/>
    </source>
</evidence>
<dbReference type="Pfam" id="PF08282">
    <property type="entry name" value="Hydrolase_3"/>
    <property type="match status" value="1"/>
</dbReference>
<dbReference type="InterPro" id="IPR010023">
    <property type="entry name" value="KdsC_fam"/>
</dbReference>
<dbReference type="SFLD" id="SFLDS00003">
    <property type="entry name" value="Haloacid_Dehalogenase"/>
    <property type="match status" value="1"/>
</dbReference>
<evidence type="ECO:0000313" key="16">
    <source>
        <dbReference type="EMBL" id="MDT0336204.1"/>
    </source>
</evidence>
<comment type="pathway">
    <text evidence="15">Nucleotide-sugar biosynthesis; CMP-3-deoxy-D-manno-octulosonate biosynthesis; CMP-3-deoxy-D-manno-octulosonate from 3-deoxy-D-manno-octulosonate and CTP: step 1/1.</text>
</comment>
<keyword evidence="13" id="KW-0460">Magnesium</keyword>
<evidence type="ECO:0000256" key="11">
    <source>
        <dbReference type="ARBA" id="ARBA00022723"/>
    </source>
</evidence>
<dbReference type="AlphaFoldDB" id="A0AAE4K2V5"/>
<evidence type="ECO:0000256" key="12">
    <source>
        <dbReference type="ARBA" id="ARBA00022801"/>
    </source>
</evidence>
<name>A0AAE4K2V5_9BURK</name>
<evidence type="ECO:0000256" key="6">
    <source>
        <dbReference type="ARBA" id="ARBA00005893"/>
    </source>
</evidence>
<comment type="similarity">
    <text evidence="15">Belongs to the KdsB family.</text>
</comment>
<dbReference type="FunFam" id="3.90.550.10:FF:000011">
    <property type="entry name" value="3-deoxy-manno-octulosonate cytidylyltransferase"/>
    <property type="match status" value="1"/>
</dbReference>
<evidence type="ECO:0000256" key="15">
    <source>
        <dbReference type="HAMAP-Rule" id="MF_00057"/>
    </source>
</evidence>
<dbReference type="PANTHER" id="PTHR42866:SF2">
    <property type="entry name" value="3-DEOXY-MANNO-OCTULOSONATE CYTIDYLYLTRANSFERASE, MITOCHONDRIAL"/>
    <property type="match status" value="1"/>
</dbReference>
<protein>
    <recommendedName>
        <fullName evidence="15">3-deoxy-manno-octulosonate cytidylyltransferase</fullName>
        <ecNumber evidence="15">2.7.7.38</ecNumber>
    </recommendedName>
    <alternativeName>
        <fullName evidence="15">CMP-2-keto-3-deoxyoctulosonic acid synthase</fullName>
        <shortName evidence="15">CKS</shortName>
        <shortName evidence="15">CMP-KDO synthase</shortName>
    </alternativeName>
</protein>
<dbReference type="EC" id="2.7.7.38" evidence="15"/>
<comment type="catalytic activity">
    <reaction evidence="2">
        <text>an N-acylneuraminate + CTP = a CMP-N-acyl-beta-neuraminate + diphosphate</text>
        <dbReference type="Rhea" id="RHEA:11344"/>
        <dbReference type="ChEBI" id="CHEBI:33019"/>
        <dbReference type="ChEBI" id="CHEBI:37563"/>
        <dbReference type="ChEBI" id="CHEBI:60073"/>
        <dbReference type="ChEBI" id="CHEBI:68671"/>
        <dbReference type="EC" id="2.7.7.43"/>
    </reaction>
</comment>
<dbReference type="Gene3D" id="3.40.50.1000">
    <property type="entry name" value="HAD superfamily/HAD-like"/>
    <property type="match status" value="1"/>
</dbReference>
<dbReference type="InterPro" id="IPR004528">
    <property type="entry name" value="KdsB"/>
</dbReference>
<evidence type="ECO:0000256" key="1">
    <source>
        <dbReference type="ARBA" id="ARBA00000898"/>
    </source>
</evidence>
<dbReference type="GO" id="GO:0016020">
    <property type="term" value="C:membrane"/>
    <property type="evidence" value="ECO:0007669"/>
    <property type="project" value="UniProtKB-SubCell"/>
</dbReference>
<reference evidence="16" key="1">
    <citation type="submission" date="2023-02" db="EMBL/GenBank/DDBJ databases">
        <title>Description of Herbaspirillum huttiense subsp. nephrolepsisexaltata and Herbaspirillum huttiense subsp. lycopersicon.</title>
        <authorList>
            <person name="Poudel M."/>
            <person name="Sharma A."/>
            <person name="Goss E."/>
            <person name="Tapia J.H."/>
            <person name="Harmon C.M."/>
            <person name="Jones J.B."/>
        </authorList>
    </citation>
    <scope>NUCLEOTIDE SEQUENCE</scope>
    <source>
        <strain evidence="16">NC40101</strain>
    </source>
</reference>
<dbReference type="GO" id="GO:0019143">
    <property type="term" value="F:3-deoxy-manno-octulosonate-8-phosphatase activity"/>
    <property type="evidence" value="ECO:0007669"/>
    <property type="project" value="UniProtKB-EC"/>
</dbReference>
<dbReference type="HAMAP" id="MF_00057">
    <property type="entry name" value="KdsB"/>
    <property type="match status" value="1"/>
</dbReference>
<gene>
    <name evidence="15 16" type="primary">kdsB</name>
    <name evidence="16" type="ORF">RJN63_05175</name>
</gene>
<dbReference type="RefSeq" id="WP_259434904.1">
    <property type="nucleotide sequence ID" value="NZ_JAVLSM010000001.1"/>
</dbReference>
<dbReference type="NCBIfam" id="TIGR00466">
    <property type="entry name" value="kdsB"/>
    <property type="match status" value="1"/>
</dbReference>
<evidence type="ECO:0000256" key="7">
    <source>
        <dbReference type="ARBA" id="ARBA00010726"/>
    </source>
</evidence>
<evidence type="ECO:0000256" key="8">
    <source>
        <dbReference type="ARBA" id="ARBA00011881"/>
    </source>
</evidence>
<comment type="similarity">
    <text evidence="6">Belongs to the KdsC family.</text>
</comment>
<dbReference type="GO" id="GO:0008781">
    <property type="term" value="F:N-acylneuraminate cytidylyltransferase activity"/>
    <property type="evidence" value="ECO:0007669"/>
    <property type="project" value="UniProtKB-EC"/>
</dbReference>
<dbReference type="GO" id="GO:0033468">
    <property type="term" value="P:CMP-keto-3-deoxy-D-manno-octulosonic acid biosynthetic process"/>
    <property type="evidence" value="ECO:0007669"/>
    <property type="project" value="UniProtKB-UniRule"/>
</dbReference>
<dbReference type="CDD" id="cd01630">
    <property type="entry name" value="HAD_KDO-like"/>
    <property type="match status" value="1"/>
</dbReference>
<comment type="catalytic activity">
    <reaction evidence="1">
        <text>3-deoxy-alpha-D-manno-2-octulosonate-8-phosphate + H2O = 3-deoxy-alpha-D-manno-oct-2-ulosonate + phosphate</text>
        <dbReference type="Rhea" id="RHEA:11500"/>
        <dbReference type="ChEBI" id="CHEBI:15377"/>
        <dbReference type="ChEBI" id="CHEBI:43474"/>
        <dbReference type="ChEBI" id="CHEBI:85985"/>
        <dbReference type="ChEBI" id="CHEBI:85986"/>
        <dbReference type="EC" id="3.1.3.45"/>
    </reaction>
</comment>
<dbReference type="GO" id="GO:0009103">
    <property type="term" value="P:lipopolysaccharide biosynthetic process"/>
    <property type="evidence" value="ECO:0007669"/>
    <property type="project" value="UniProtKB-UniRule"/>
</dbReference>
<proteinExistence type="inferred from homology"/>
<dbReference type="EMBL" id="JAVRAA010000002">
    <property type="protein sequence ID" value="MDT0336204.1"/>
    <property type="molecule type" value="Genomic_DNA"/>
</dbReference>
<dbReference type="NCBIfam" id="TIGR01662">
    <property type="entry name" value="HAD-SF-IIIA"/>
    <property type="match status" value="1"/>
</dbReference>
<comment type="catalytic activity">
    <reaction evidence="15">
        <text>3-deoxy-alpha-D-manno-oct-2-ulosonate + CTP = CMP-3-deoxy-beta-D-manno-octulosonate + diphosphate</text>
        <dbReference type="Rhea" id="RHEA:23448"/>
        <dbReference type="ChEBI" id="CHEBI:33019"/>
        <dbReference type="ChEBI" id="CHEBI:37563"/>
        <dbReference type="ChEBI" id="CHEBI:85986"/>
        <dbReference type="ChEBI" id="CHEBI:85987"/>
        <dbReference type="EC" id="2.7.7.38"/>
    </reaction>
</comment>
<dbReference type="GO" id="GO:0008690">
    <property type="term" value="F:3-deoxy-manno-octulosonate cytidylyltransferase activity"/>
    <property type="evidence" value="ECO:0007669"/>
    <property type="project" value="UniProtKB-UniRule"/>
</dbReference>
<evidence type="ECO:0000256" key="14">
    <source>
        <dbReference type="ARBA" id="ARBA00022985"/>
    </source>
</evidence>
<comment type="function">
    <text evidence="15">Activates KDO (a required 8-carbon sugar) for incorporation into bacterial lipopolysaccharide in Gram-negative bacteria.</text>
</comment>
<dbReference type="SUPFAM" id="SSF53448">
    <property type="entry name" value="Nucleotide-diphospho-sugar transferases"/>
    <property type="match status" value="1"/>
</dbReference>
<keyword evidence="10 15" id="KW-0548">Nucleotidyltransferase</keyword>
<dbReference type="InterPro" id="IPR023214">
    <property type="entry name" value="HAD_sf"/>
</dbReference>
<keyword evidence="9 15" id="KW-0808">Transferase</keyword>
<evidence type="ECO:0000256" key="10">
    <source>
        <dbReference type="ARBA" id="ARBA00022695"/>
    </source>
</evidence>
<dbReference type="PANTHER" id="PTHR42866">
    <property type="entry name" value="3-DEOXY-MANNO-OCTULOSONATE CYTIDYLYLTRANSFERASE"/>
    <property type="match status" value="1"/>
</dbReference>
<keyword evidence="11" id="KW-0479">Metal-binding</keyword>
<evidence type="ECO:0000256" key="2">
    <source>
        <dbReference type="ARBA" id="ARBA00001862"/>
    </source>
</evidence>